<dbReference type="GO" id="GO:0046872">
    <property type="term" value="F:metal ion binding"/>
    <property type="evidence" value="ECO:0007669"/>
    <property type="project" value="UniProtKB-KW"/>
</dbReference>
<dbReference type="Proteomes" id="UP001374579">
    <property type="component" value="Unassembled WGS sequence"/>
</dbReference>
<dbReference type="SUPFAM" id="SSF53098">
    <property type="entry name" value="Ribonuclease H-like"/>
    <property type="match status" value="1"/>
</dbReference>
<keyword evidence="6" id="KW-0460">Magnesium</keyword>
<feature type="region of interest" description="Disordered" evidence="8">
    <location>
        <begin position="359"/>
        <end position="399"/>
    </location>
</feature>
<feature type="region of interest" description="Disordered" evidence="8">
    <location>
        <begin position="27"/>
        <end position="49"/>
    </location>
</feature>
<keyword evidence="4" id="KW-0378">Hydrolase</keyword>
<evidence type="ECO:0000259" key="9">
    <source>
        <dbReference type="SMART" id="SM00479"/>
    </source>
</evidence>
<proteinExistence type="inferred from homology"/>
<comment type="caution">
    <text evidence="10">The sequence shown here is derived from an EMBL/GenBank/DDBJ whole genome shotgun (WGS) entry which is preliminary data.</text>
</comment>
<dbReference type="Pfam" id="PF25244">
    <property type="entry name" value="PML_C"/>
    <property type="match status" value="1"/>
</dbReference>
<protein>
    <recommendedName>
        <fullName evidence="9">Exonuclease domain-containing protein</fullName>
    </recommendedName>
</protein>
<dbReference type="EMBL" id="JBAMIC010000018">
    <property type="protein sequence ID" value="KAK7094911.1"/>
    <property type="molecule type" value="Genomic_DNA"/>
</dbReference>
<evidence type="ECO:0000256" key="6">
    <source>
        <dbReference type="ARBA" id="ARBA00022842"/>
    </source>
</evidence>
<evidence type="ECO:0000313" key="11">
    <source>
        <dbReference type="Proteomes" id="UP001374579"/>
    </source>
</evidence>
<keyword evidence="5" id="KW-0269">Exonuclease</keyword>
<evidence type="ECO:0000256" key="7">
    <source>
        <dbReference type="ARBA" id="ARBA00025769"/>
    </source>
</evidence>
<comment type="cofactor">
    <cofactor evidence="1">
        <name>Mg(2+)</name>
        <dbReference type="ChEBI" id="CHEBI:18420"/>
    </cofactor>
</comment>
<name>A0AAN9AXR4_9CAEN</name>
<keyword evidence="3" id="KW-0479">Metal-binding</keyword>
<evidence type="ECO:0000256" key="8">
    <source>
        <dbReference type="SAM" id="MobiDB-lite"/>
    </source>
</evidence>
<feature type="compositionally biased region" description="Low complexity" evidence="8">
    <location>
        <begin position="359"/>
        <end position="385"/>
    </location>
</feature>
<evidence type="ECO:0000256" key="4">
    <source>
        <dbReference type="ARBA" id="ARBA00022801"/>
    </source>
</evidence>
<evidence type="ECO:0000256" key="1">
    <source>
        <dbReference type="ARBA" id="ARBA00001946"/>
    </source>
</evidence>
<keyword evidence="11" id="KW-1185">Reference proteome</keyword>
<evidence type="ECO:0000256" key="2">
    <source>
        <dbReference type="ARBA" id="ARBA00022722"/>
    </source>
</evidence>
<dbReference type="CDD" id="cd06127">
    <property type="entry name" value="DEDDh"/>
    <property type="match status" value="1"/>
</dbReference>
<dbReference type="GO" id="GO:0006308">
    <property type="term" value="P:DNA catabolic process"/>
    <property type="evidence" value="ECO:0007669"/>
    <property type="project" value="TreeGrafter"/>
</dbReference>
<dbReference type="InterPro" id="IPR040393">
    <property type="entry name" value="TREX1/2"/>
</dbReference>
<dbReference type="Gene3D" id="3.30.420.10">
    <property type="entry name" value="Ribonuclease H-like superfamily/Ribonuclease H"/>
    <property type="match status" value="1"/>
</dbReference>
<dbReference type="PANTHER" id="PTHR13058">
    <property type="entry name" value="THREE PRIME REPAIR EXONUCLEASE 1, 2"/>
    <property type="match status" value="1"/>
</dbReference>
<organism evidence="10 11">
    <name type="scientific">Littorina saxatilis</name>
    <dbReference type="NCBI Taxonomy" id="31220"/>
    <lineage>
        <taxon>Eukaryota</taxon>
        <taxon>Metazoa</taxon>
        <taxon>Spiralia</taxon>
        <taxon>Lophotrochozoa</taxon>
        <taxon>Mollusca</taxon>
        <taxon>Gastropoda</taxon>
        <taxon>Caenogastropoda</taxon>
        <taxon>Littorinimorpha</taxon>
        <taxon>Littorinoidea</taxon>
        <taxon>Littorinidae</taxon>
        <taxon>Littorina</taxon>
    </lineage>
</organism>
<sequence length="399" mass="43833">MAGATRGAAGGDMDGLLQQLDELRVSPADVQSSGASRAGSSPSVKRPEAQPVDISGRHLVYFDLETTGLGLGCHITQIAAIRGNDTFSRFVLPKIPIDGKAQEITGITCQGNASMCHHGKRVECVSVTQALQEFLEFLGTGKQVLIGHNIKIFDCPRLLNPLRACDLIGRFQQAVHGFVDTLPLFRDFEKSLTSYRLSALYQHYFNREFNAHDAREDVKALQDIVSAAKVPLDKMSQHSFTLTYVTDLHDFNKQKWRLLKGWIPLVDGSFITEGMAEKAAGSGLKFEEVRRVFQQDGREGVKRTLLLRTDDGKPRVTHVNKTLDGICQYLESTQMTATISPPTTTYTNNYPHTTASSLRTAASFPRTRATSTRTAASSTRTTASSLGKSASFPRTTTNF</sequence>
<reference evidence="10 11" key="1">
    <citation type="submission" date="2024-02" db="EMBL/GenBank/DDBJ databases">
        <title>Chromosome-scale genome assembly of the rough periwinkle Littorina saxatilis.</title>
        <authorList>
            <person name="De Jode A."/>
            <person name="Faria R."/>
            <person name="Formenti G."/>
            <person name="Sims Y."/>
            <person name="Smith T.P."/>
            <person name="Tracey A."/>
            <person name="Wood J.M.D."/>
            <person name="Zagrodzka Z.B."/>
            <person name="Johannesson K."/>
            <person name="Butlin R.K."/>
            <person name="Leder E.H."/>
        </authorList>
    </citation>
    <scope>NUCLEOTIDE SEQUENCE [LARGE SCALE GENOMIC DNA]</scope>
    <source>
        <strain evidence="10">Snail1</strain>
        <tissue evidence="10">Muscle</tissue>
    </source>
</reference>
<dbReference type="SMART" id="SM00479">
    <property type="entry name" value="EXOIII"/>
    <property type="match status" value="1"/>
</dbReference>
<dbReference type="GO" id="GO:0008296">
    <property type="term" value="F:3'-5'-DNA exonuclease activity"/>
    <property type="evidence" value="ECO:0007669"/>
    <property type="project" value="TreeGrafter"/>
</dbReference>
<dbReference type="InterPro" id="IPR013520">
    <property type="entry name" value="Ribonucl_H"/>
</dbReference>
<feature type="compositionally biased region" description="Polar residues" evidence="8">
    <location>
        <begin position="386"/>
        <end position="399"/>
    </location>
</feature>
<gene>
    <name evidence="10" type="ORF">V1264_006395</name>
</gene>
<dbReference type="AlphaFoldDB" id="A0AAN9AXR4"/>
<dbReference type="GO" id="GO:0005737">
    <property type="term" value="C:cytoplasm"/>
    <property type="evidence" value="ECO:0007669"/>
    <property type="project" value="TreeGrafter"/>
</dbReference>
<evidence type="ECO:0000256" key="3">
    <source>
        <dbReference type="ARBA" id="ARBA00022723"/>
    </source>
</evidence>
<dbReference type="PANTHER" id="PTHR13058:SF22">
    <property type="entry name" value="EXODEOXYRIBONUCLEASE III"/>
    <property type="match status" value="1"/>
</dbReference>
<dbReference type="InterPro" id="IPR012337">
    <property type="entry name" value="RNaseH-like_sf"/>
</dbReference>
<evidence type="ECO:0000313" key="10">
    <source>
        <dbReference type="EMBL" id="KAK7094911.1"/>
    </source>
</evidence>
<evidence type="ECO:0000256" key="5">
    <source>
        <dbReference type="ARBA" id="ARBA00022839"/>
    </source>
</evidence>
<dbReference type="InterPro" id="IPR036397">
    <property type="entry name" value="RNaseH_sf"/>
</dbReference>
<accession>A0AAN9AXR4</accession>
<comment type="similarity">
    <text evidence="7">Belongs to the exonuclease superfamily. TREX family.</text>
</comment>
<feature type="domain" description="Exonuclease" evidence="9">
    <location>
        <begin position="58"/>
        <end position="234"/>
    </location>
</feature>
<dbReference type="InterPro" id="IPR057617">
    <property type="entry name" value="PML_C"/>
</dbReference>
<keyword evidence="2" id="KW-0540">Nuclease</keyword>
<feature type="compositionally biased region" description="Low complexity" evidence="8">
    <location>
        <begin position="32"/>
        <end position="43"/>
    </location>
</feature>
<dbReference type="GO" id="GO:0003676">
    <property type="term" value="F:nucleic acid binding"/>
    <property type="evidence" value="ECO:0007669"/>
    <property type="project" value="InterPro"/>
</dbReference>
<dbReference type="Pfam" id="PF00929">
    <property type="entry name" value="RNase_T"/>
    <property type="match status" value="1"/>
</dbReference>